<proteinExistence type="predicted"/>
<dbReference type="Proteomes" id="UP000780875">
    <property type="component" value="Unassembled WGS sequence"/>
</dbReference>
<name>A0ABS7UDS0_9ACTN</name>
<organism evidence="1 2">
    <name type="scientific">Nocardioides mangrovi</name>
    <dbReference type="NCBI Taxonomy" id="2874580"/>
    <lineage>
        <taxon>Bacteria</taxon>
        <taxon>Bacillati</taxon>
        <taxon>Actinomycetota</taxon>
        <taxon>Actinomycetes</taxon>
        <taxon>Propionibacteriales</taxon>
        <taxon>Nocardioidaceae</taxon>
        <taxon>Nocardioides</taxon>
    </lineage>
</organism>
<reference evidence="1 2" key="1">
    <citation type="submission" date="2021-09" db="EMBL/GenBank/DDBJ databases">
        <title>Whole genome sequence of Nocardioides sp. GBK3QG-3.</title>
        <authorList>
            <person name="Tuo L."/>
        </authorList>
    </citation>
    <scope>NUCLEOTIDE SEQUENCE [LARGE SCALE GENOMIC DNA]</scope>
    <source>
        <strain evidence="1 2">GBK3QG-3</strain>
    </source>
</reference>
<dbReference type="InterPro" id="IPR045865">
    <property type="entry name" value="ACT-like_dom_sf"/>
</dbReference>
<evidence type="ECO:0008006" key="3">
    <source>
        <dbReference type="Google" id="ProtNLM"/>
    </source>
</evidence>
<sequence length="81" mass="8673">MTRRLHVTAVHRNALLGRLTALLGPHDVSGFSYRTVPDGRAHVVVDVEGDDWQVDRVAAKLTRVVDVVEVSAACEATAPGA</sequence>
<dbReference type="SUPFAM" id="SSF55021">
    <property type="entry name" value="ACT-like"/>
    <property type="match status" value="1"/>
</dbReference>
<keyword evidence="2" id="KW-1185">Reference proteome</keyword>
<protein>
    <recommendedName>
        <fullName evidence="3">Acetolactate synthase</fullName>
    </recommendedName>
</protein>
<comment type="caution">
    <text evidence="1">The sequence shown here is derived from an EMBL/GenBank/DDBJ whole genome shotgun (WGS) entry which is preliminary data.</text>
</comment>
<evidence type="ECO:0000313" key="2">
    <source>
        <dbReference type="Proteomes" id="UP000780875"/>
    </source>
</evidence>
<dbReference type="RefSeq" id="WP_224123522.1">
    <property type="nucleotide sequence ID" value="NZ_JAIQZJ010000007.1"/>
</dbReference>
<gene>
    <name evidence="1" type="ORF">K8U61_13330</name>
</gene>
<evidence type="ECO:0000313" key="1">
    <source>
        <dbReference type="EMBL" id="MBZ5739150.1"/>
    </source>
</evidence>
<dbReference type="EMBL" id="JAIQZJ010000007">
    <property type="protein sequence ID" value="MBZ5739150.1"/>
    <property type="molecule type" value="Genomic_DNA"/>
</dbReference>
<accession>A0ABS7UDS0</accession>